<accession>H2Y0I4</accession>
<dbReference type="Proteomes" id="UP000008144">
    <property type="component" value="Unassembled WGS sequence"/>
</dbReference>
<evidence type="ECO:0000256" key="1">
    <source>
        <dbReference type="SAM" id="MobiDB-lite"/>
    </source>
</evidence>
<evidence type="ECO:0000313" key="2">
    <source>
        <dbReference type="Ensembl" id="ENSCINP00000035418.1"/>
    </source>
</evidence>
<reference evidence="3" key="1">
    <citation type="journal article" date="2002" name="Science">
        <title>The draft genome of Ciona intestinalis: insights into chordate and vertebrate origins.</title>
        <authorList>
            <person name="Dehal P."/>
            <person name="Satou Y."/>
            <person name="Campbell R.K."/>
            <person name="Chapman J."/>
            <person name="Degnan B."/>
            <person name="De Tomaso A."/>
            <person name="Davidson B."/>
            <person name="Di Gregorio A."/>
            <person name="Gelpke M."/>
            <person name="Goodstein D.M."/>
            <person name="Harafuji N."/>
            <person name="Hastings K.E."/>
            <person name="Ho I."/>
            <person name="Hotta K."/>
            <person name="Huang W."/>
            <person name="Kawashima T."/>
            <person name="Lemaire P."/>
            <person name="Martinez D."/>
            <person name="Meinertzhagen I.A."/>
            <person name="Necula S."/>
            <person name="Nonaka M."/>
            <person name="Putnam N."/>
            <person name="Rash S."/>
            <person name="Saiga H."/>
            <person name="Satake M."/>
            <person name="Terry A."/>
            <person name="Yamada L."/>
            <person name="Wang H.G."/>
            <person name="Awazu S."/>
            <person name="Azumi K."/>
            <person name="Boore J."/>
            <person name="Branno M."/>
            <person name="Chin-Bow S."/>
            <person name="DeSantis R."/>
            <person name="Doyle S."/>
            <person name="Francino P."/>
            <person name="Keys D.N."/>
            <person name="Haga S."/>
            <person name="Hayashi H."/>
            <person name="Hino K."/>
            <person name="Imai K.S."/>
            <person name="Inaba K."/>
            <person name="Kano S."/>
            <person name="Kobayashi K."/>
            <person name="Kobayashi M."/>
            <person name="Lee B.I."/>
            <person name="Makabe K.W."/>
            <person name="Manohar C."/>
            <person name="Matassi G."/>
            <person name="Medina M."/>
            <person name="Mochizuki Y."/>
            <person name="Mount S."/>
            <person name="Morishita T."/>
            <person name="Miura S."/>
            <person name="Nakayama A."/>
            <person name="Nishizaka S."/>
            <person name="Nomoto H."/>
            <person name="Ohta F."/>
            <person name="Oishi K."/>
            <person name="Rigoutsos I."/>
            <person name="Sano M."/>
            <person name="Sasaki A."/>
            <person name="Sasakura Y."/>
            <person name="Shoguchi E."/>
            <person name="Shin-i T."/>
            <person name="Spagnuolo A."/>
            <person name="Stainier D."/>
            <person name="Suzuki M.M."/>
            <person name="Tassy O."/>
            <person name="Takatori N."/>
            <person name="Tokuoka M."/>
            <person name="Yagi K."/>
            <person name="Yoshizaki F."/>
            <person name="Wada S."/>
            <person name="Zhang C."/>
            <person name="Hyatt P.D."/>
            <person name="Larimer F."/>
            <person name="Detter C."/>
            <person name="Doggett N."/>
            <person name="Glavina T."/>
            <person name="Hawkins T."/>
            <person name="Richardson P."/>
            <person name="Lucas S."/>
            <person name="Kohara Y."/>
            <person name="Levine M."/>
            <person name="Satoh N."/>
            <person name="Rokhsar D.S."/>
        </authorList>
    </citation>
    <scope>NUCLEOTIDE SEQUENCE [LARGE SCALE GENOMIC DNA]</scope>
</reference>
<reference evidence="2" key="2">
    <citation type="submission" date="2025-08" db="UniProtKB">
        <authorList>
            <consortium name="Ensembl"/>
        </authorList>
    </citation>
    <scope>IDENTIFICATION</scope>
</reference>
<keyword evidence="3" id="KW-1185">Reference proteome</keyword>
<evidence type="ECO:0000313" key="3">
    <source>
        <dbReference type="Proteomes" id="UP000008144"/>
    </source>
</evidence>
<protein>
    <submittedName>
        <fullName evidence="2">Uncharacterized protein</fullName>
    </submittedName>
</protein>
<organism evidence="2 3">
    <name type="scientific">Ciona intestinalis</name>
    <name type="common">Transparent sea squirt</name>
    <name type="synonym">Ascidia intestinalis</name>
    <dbReference type="NCBI Taxonomy" id="7719"/>
    <lineage>
        <taxon>Eukaryota</taxon>
        <taxon>Metazoa</taxon>
        <taxon>Chordata</taxon>
        <taxon>Tunicata</taxon>
        <taxon>Ascidiacea</taxon>
        <taxon>Phlebobranchia</taxon>
        <taxon>Cionidae</taxon>
        <taxon>Ciona</taxon>
    </lineage>
</organism>
<sequence length="51" mass="5484">MCRTSVIHRCAIMLRSRTACASGQDGTASSRGCGARTHNFNISRPPQLHGL</sequence>
<feature type="region of interest" description="Disordered" evidence="1">
    <location>
        <begin position="22"/>
        <end position="51"/>
    </location>
</feature>
<reference evidence="2" key="3">
    <citation type="submission" date="2025-09" db="UniProtKB">
        <authorList>
            <consortium name="Ensembl"/>
        </authorList>
    </citation>
    <scope>IDENTIFICATION</scope>
</reference>
<dbReference type="AlphaFoldDB" id="H2Y0I4"/>
<dbReference type="Ensembl" id="ENSCINT00000031916.1">
    <property type="protein sequence ID" value="ENSCINP00000035418.1"/>
    <property type="gene ID" value="ENSCING00000019439.1"/>
</dbReference>
<dbReference type="HOGENOM" id="CLU_3105645_0_0_1"/>
<proteinExistence type="predicted"/>
<dbReference type="InParanoid" id="H2Y0I4"/>
<name>H2Y0I4_CIOIN</name>